<dbReference type="Gene3D" id="3.30.428.10">
    <property type="entry name" value="HIT-like"/>
    <property type="match status" value="1"/>
</dbReference>
<dbReference type="GO" id="GO:0003824">
    <property type="term" value="F:catalytic activity"/>
    <property type="evidence" value="ECO:0007669"/>
    <property type="project" value="InterPro"/>
</dbReference>
<dbReference type="AlphaFoldDB" id="A0A5J4SUS8"/>
<reference evidence="2" key="1">
    <citation type="submission" date="2019-03" db="EMBL/GenBank/DDBJ databases">
        <title>Single cell metagenomics reveals metabolic interactions within the superorganism composed of flagellate Streblomastix strix and complex community of Bacteroidetes bacteria on its surface.</title>
        <authorList>
            <person name="Treitli S.C."/>
            <person name="Kolisko M."/>
            <person name="Husnik F."/>
            <person name="Keeling P."/>
            <person name="Hampl V."/>
        </authorList>
    </citation>
    <scope>NUCLEOTIDE SEQUENCE</scope>
    <source>
        <strain evidence="2">STM</strain>
    </source>
</reference>
<proteinExistence type="predicted"/>
<dbReference type="PANTHER" id="PTHR46648">
    <property type="entry name" value="HIT FAMILY PROTEIN 1"/>
    <property type="match status" value="1"/>
</dbReference>
<organism evidence="2">
    <name type="scientific">termite gut metagenome</name>
    <dbReference type="NCBI Taxonomy" id="433724"/>
    <lineage>
        <taxon>unclassified sequences</taxon>
        <taxon>metagenomes</taxon>
        <taxon>organismal metagenomes</taxon>
    </lineage>
</organism>
<protein>
    <recommendedName>
        <fullName evidence="1">HIT domain-containing protein</fullName>
    </recommendedName>
</protein>
<dbReference type="SUPFAM" id="SSF54197">
    <property type="entry name" value="HIT-like"/>
    <property type="match status" value="1"/>
</dbReference>
<feature type="domain" description="HIT" evidence="1">
    <location>
        <begin position="9"/>
        <end position="112"/>
    </location>
</feature>
<dbReference type="InterPro" id="IPR036265">
    <property type="entry name" value="HIT-like_sf"/>
</dbReference>
<dbReference type="PANTHER" id="PTHR46648:SF1">
    <property type="entry name" value="ADENOSINE 5'-MONOPHOSPHORAMIDASE HNT1"/>
    <property type="match status" value="1"/>
</dbReference>
<comment type="caution">
    <text evidence="2">The sequence shown here is derived from an EMBL/GenBank/DDBJ whole genome shotgun (WGS) entry which is preliminary data.</text>
</comment>
<name>A0A5J4SUS8_9ZZZZ</name>
<dbReference type="GO" id="GO:0009117">
    <property type="term" value="P:nucleotide metabolic process"/>
    <property type="evidence" value="ECO:0007669"/>
    <property type="project" value="TreeGrafter"/>
</dbReference>
<dbReference type="InterPro" id="IPR011146">
    <property type="entry name" value="HIT-like"/>
</dbReference>
<dbReference type="EMBL" id="SNRY01000051">
    <property type="protein sequence ID" value="KAA6349251.1"/>
    <property type="molecule type" value="Genomic_DNA"/>
</dbReference>
<accession>A0A5J4SUS8</accession>
<sequence>MKSDPKECLYCQNNETLHNLMIEITQLCVSRVFLFKEQTYHGRCVVAYKDHINDLYELGEEERNAFMADITRTTRAMNKTFHPEKINYGAYSDKLSHLHFHLVPKYTNGPDYGSVFLMNPGKVYLSDEKYQELINAIKANL</sequence>
<dbReference type="PROSITE" id="PS51084">
    <property type="entry name" value="HIT_2"/>
    <property type="match status" value="1"/>
</dbReference>
<dbReference type="InterPro" id="IPR001310">
    <property type="entry name" value="Histidine_triad_HIT"/>
</dbReference>
<dbReference type="Pfam" id="PF01230">
    <property type="entry name" value="HIT"/>
    <property type="match status" value="1"/>
</dbReference>
<gene>
    <name evidence="2" type="ORF">EZS27_003362</name>
</gene>
<evidence type="ECO:0000259" key="1">
    <source>
        <dbReference type="PROSITE" id="PS51084"/>
    </source>
</evidence>
<evidence type="ECO:0000313" key="2">
    <source>
        <dbReference type="EMBL" id="KAA6349251.1"/>
    </source>
</evidence>